<organism evidence="1 2">
    <name type="scientific">Flavobacterium chilense</name>
    <dbReference type="NCBI Taxonomy" id="946677"/>
    <lineage>
        <taxon>Bacteria</taxon>
        <taxon>Pseudomonadati</taxon>
        <taxon>Bacteroidota</taxon>
        <taxon>Flavobacteriia</taxon>
        <taxon>Flavobacteriales</taxon>
        <taxon>Flavobacteriaceae</taxon>
        <taxon>Flavobacterium</taxon>
    </lineage>
</organism>
<accession>A0A1M7CVA4</accession>
<dbReference type="STRING" id="946677.SAMN05444484_102312"/>
<protein>
    <submittedName>
        <fullName evidence="1">Uncharacterized protein</fullName>
    </submittedName>
</protein>
<evidence type="ECO:0000313" key="1">
    <source>
        <dbReference type="EMBL" id="SHL71033.1"/>
    </source>
</evidence>
<name>A0A1M7CVA4_9FLAO</name>
<dbReference type="AlphaFoldDB" id="A0A1M7CVA4"/>
<proteinExistence type="predicted"/>
<keyword evidence="2" id="KW-1185">Reference proteome</keyword>
<reference evidence="2" key="1">
    <citation type="submission" date="2016-11" db="EMBL/GenBank/DDBJ databases">
        <authorList>
            <person name="Varghese N."/>
            <person name="Submissions S."/>
        </authorList>
    </citation>
    <scope>NUCLEOTIDE SEQUENCE [LARGE SCALE GENOMIC DNA]</scope>
    <source>
        <strain evidence="2">DSM 24724</strain>
    </source>
</reference>
<dbReference type="RefSeq" id="WP_068841793.1">
    <property type="nucleotide sequence ID" value="NZ_FRBT01000002.1"/>
</dbReference>
<evidence type="ECO:0000313" key="2">
    <source>
        <dbReference type="Proteomes" id="UP000184028"/>
    </source>
</evidence>
<dbReference type="Proteomes" id="UP000184028">
    <property type="component" value="Unassembled WGS sequence"/>
</dbReference>
<dbReference type="EMBL" id="FRBT01000002">
    <property type="protein sequence ID" value="SHL71033.1"/>
    <property type="molecule type" value="Genomic_DNA"/>
</dbReference>
<sequence length="135" mass="15119">MALSRKKYLVYIIFLVSPVTLSLYAQSSVEKPIVSIDLNSSIDACDIQSKATAENISKLDNSNQFIVGLSNPKDSLVMATNTKDQTSNCDENISVTASYSILAKDIIENYKYDFSETFIDILFFENIDLARKRTI</sequence>
<gene>
    <name evidence="1" type="ORF">SAMN05444484_102312</name>
</gene>
<dbReference type="OrthoDB" id="1373750at2"/>